<dbReference type="InterPro" id="IPR027291">
    <property type="entry name" value="Glyco_hydro_38_N_sf"/>
</dbReference>
<dbReference type="Gene3D" id="3.20.110.10">
    <property type="entry name" value="Glycoside hydrolase 38, N terminal domain"/>
    <property type="match status" value="1"/>
</dbReference>
<feature type="domain" description="Glycoside hydrolase family 38 central" evidence="6">
    <location>
        <begin position="308"/>
        <end position="386"/>
    </location>
</feature>
<sequence>MKIESLLLSVLLMPLSVFAQPLEMQQKFDLKKDRVLYTIGYSHLDTEWRWDYTASIDEYIKNTMDENFLLFEKYPEYVFNFTGSRRYKMMKEYYPEKYQKVKEYIEKGRWHISGSSVEEGEVNASSSESIIRQVLYGNDFFRKEFGKESYDYMLPDCFGFIGSVPSAWHHCGLLGFSTQKLKSGAAIDLPFNVGVWNGPDGKGIIASLIGTSYTRGVEEDLNKSDLFNERIESNLKKSGYAFDYVYYGIGDKGGAPRENDVRNAVRNANSSDGKFKVVLTSTDQMFKDISPEIRESLPEYSGDLLLTQHSAGSLTSQAFLKRMNRKNENLAQSAEQMASVASSLMKTEYPQSKLNCSWELVLGSQMHDILPGTAIPSANELAYNDEFIAENGFSETLKNALSTISSQLNTQVEGRAVIVYNPVAADRDDIVTAELEYSTLPHNIKVFDTNGEEVPSQVLSKNGNKLKFIFLAEVPSMGLAVFDVQEANAIREENTKLTVTSNSVENEYYNIKVNENGDIASIYDKKLKKELLLRPARLEFLYEKPNSAPAWNMTWENRQNPPIDYFDEVAEIKVLENGPVRVALKVIRNKRNTEIAQIISLGTGSAGKRVEINNQIDWQSTSVSLKASFPLVAENENATYNMGVGTIQRNTNHSRKFEVPTRQWFDLTDKTGDFGISILEDCKYGSDKPDKNTLRLTLLYTPGINDIRYFHQGTQDFGIHDIKYGIYSHKGNWNESETPKQAEFFNKPLVAFEAPKHQGKLGKSVSFLEFNDSSVGMMAFKKAENSDYYILRVNELFGKDQKNIEALFQANIVDAYEVNGQEQRIGDVHFSENRIRFDLSHYTIGSYAIKFAPGSSFKDVQSVVQLPYNEDVMSFDRNRFDGVMSEVRGEVEFDRVSNVKKSYPAELVPDAILSEGIRFRMGSKEDMQNNVVSCKGQIIELPAGSYNKLYILAAATGDVTDYFSIGEKKVALNIQNWLGFIGQPYTRILSADEKEVLAVNDPFVKNSNIAWFASHHHNHYPSKNVAYQYSHIYKYEIDLPEGSTELTLPENEKIKVFAVTVAQKEADDIKLLHSLTDNFKDNKKFVLR</sequence>
<dbReference type="SUPFAM" id="SSF88688">
    <property type="entry name" value="Families 57/38 glycoside transferase middle domain"/>
    <property type="match status" value="1"/>
</dbReference>
<dbReference type="GO" id="GO:0004559">
    <property type="term" value="F:alpha-mannosidase activity"/>
    <property type="evidence" value="ECO:0007669"/>
    <property type="project" value="InterPro"/>
</dbReference>
<dbReference type="InterPro" id="IPR015341">
    <property type="entry name" value="Glyco_hydro_38_cen"/>
</dbReference>
<proteinExistence type="inferred from homology"/>
<dbReference type="InterPro" id="IPR041147">
    <property type="entry name" value="GH38_C"/>
</dbReference>
<dbReference type="InterPro" id="IPR028995">
    <property type="entry name" value="Glyco_hydro_57/38_cen_sf"/>
</dbReference>
<dbReference type="Pfam" id="PF07748">
    <property type="entry name" value="Glyco_hydro_38C"/>
    <property type="match status" value="1"/>
</dbReference>
<dbReference type="Pfam" id="PF01074">
    <property type="entry name" value="Glyco_hydro_38N"/>
    <property type="match status" value="1"/>
</dbReference>
<keyword evidence="2" id="KW-0479">Metal-binding</keyword>
<evidence type="ECO:0000259" key="6">
    <source>
        <dbReference type="SMART" id="SM00872"/>
    </source>
</evidence>
<dbReference type="Proteomes" id="UP001163821">
    <property type="component" value="Unassembled WGS sequence"/>
</dbReference>
<dbReference type="InterPro" id="IPR011682">
    <property type="entry name" value="Glyco_hydro_38_C"/>
</dbReference>
<evidence type="ECO:0000256" key="5">
    <source>
        <dbReference type="SAM" id="SignalP"/>
    </source>
</evidence>
<dbReference type="AlphaFoldDB" id="A0AA41YAD9"/>
<dbReference type="Gene3D" id="1.20.1270.50">
    <property type="entry name" value="Glycoside hydrolase family 38, central domain"/>
    <property type="match status" value="1"/>
</dbReference>
<dbReference type="GO" id="GO:0009313">
    <property type="term" value="P:oligosaccharide catabolic process"/>
    <property type="evidence" value="ECO:0007669"/>
    <property type="project" value="TreeGrafter"/>
</dbReference>
<dbReference type="Pfam" id="PF17677">
    <property type="entry name" value="Glyco_hydro38C2"/>
    <property type="match status" value="1"/>
</dbReference>
<dbReference type="Gene3D" id="2.60.40.1180">
    <property type="entry name" value="Golgi alpha-mannosidase II"/>
    <property type="match status" value="1"/>
</dbReference>
<dbReference type="GO" id="GO:0030246">
    <property type="term" value="F:carbohydrate binding"/>
    <property type="evidence" value="ECO:0007669"/>
    <property type="project" value="InterPro"/>
</dbReference>
<dbReference type="PANTHER" id="PTHR46017:SF1">
    <property type="entry name" value="ALPHA-MANNOSIDASE 2C1"/>
    <property type="match status" value="1"/>
</dbReference>
<evidence type="ECO:0000313" key="7">
    <source>
        <dbReference type="EMBL" id="MCW0483928.1"/>
    </source>
</evidence>
<gene>
    <name evidence="7" type="ORF">N2K84_14385</name>
</gene>
<keyword evidence="5" id="KW-0732">Signal</keyword>
<comment type="caution">
    <text evidence="7">The sequence shown here is derived from an EMBL/GenBank/DDBJ whole genome shotgun (WGS) entry which is preliminary data.</text>
</comment>
<reference evidence="7" key="1">
    <citation type="submission" date="2022-10" db="EMBL/GenBank/DDBJ databases">
        <title>Gaoshiqiia sediminis gen. nov., sp. nov., isolated from coastal sediment.</title>
        <authorList>
            <person name="Yu W.X."/>
            <person name="Mu D.S."/>
            <person name="Du J.Z."/>
            <person name="Liang Y.Q."/>
        </authorList>
    </citation>
    <scope>NUCLEOTIDE SEQUENCE</scope>
    <source>
        <strain evidence="7">A06</strain>
    </source>
</reference>
<dbReference type="Pfam" id="PF09261">
    <property type="entry name" value="Alpha-mann_mid"/>
    <property type="match status" value="1"/>
</dbReference>
<dbReference type="InterPro" id="IPR013780">
    <property type="entry name" value="Glyco_hydro_b"/>
</dbReference>
<evidence type="ECO:0000256" key="2">
    <source>
        <dbReference type="ARBA" id="ARBA00022723"/>
    </source>
</evidence>
<dbReference type="Gene3D" id="2.70.98.30">
    <property type="entry name" value="Golgi alpha-mannosidase II, domain 4"/>
    <property type="match status" value="1"/>
</dbReference>
<feature type="signal peptide" evidence="5">
    <location>
        <begin position="1"/>
        <end position="19"/>
    </location>
</feature>
<evidence type="ECO:0000256" key="1">
    <source>
        <dbReference type="ARBA" id="ARBA00009792"/>
    </source>
</evidence>
<feature type="chain" id="PRO_5041225964" evidence="5">
    <location>
        <begin position="20"/>
        <end position="1088"/>
    </location>
</feature>
<keyword evidence="4" id="KW-0326">Glycosidase</keyword>
<dbReference type="InterPro" id="IPR011330">
    <property type="entry name" value="Glyco_hydro/deAcase_b/a-brl"/>
</dbReference>
<name>A0AA41YAD9_9BACT</name>
<dbReference type="SUPFAM" id="SSF88713">
    <property type="entry name" value="Glycoside hydrolase/deacetylase"/>
    <property type="match status" value="1"/>
</dbReference>
<evidence type="ECO:0000256" key="3">
    <source>
        <dbReference type="ARBA" id="ARBA00022801"/>
    </source>
</evidence>
<organism evidence="7 8">
    <name type="scientific">Gaoshiqia sediminis</name>
    <dbReference type="NCBI Taxonomy" id="2986998"/>
    <lineage>
        <taxon>Bacteria</taxon>
        <taxon>Pseudomonadati</taxon>
        <taxon>Bacteroidota</taxon>
        <taxon>Bacteroidia</taxon>
        <taxon>Marinilabiliales</taxon>
        <taxon>Prolixibacteraceae</taxon>
        <taxon>Gaoshiqia</taxon>
    </lineage>
</organism>
<dbReference type="PANTHER" id="PTHR46017">
    <property type="entry name" value="ALPHA-MANNOSIDASE 2C1"/>
    <property type="match status" value="1"/>
</dbReference>
<keyword evidence="3" id="KW-0378">Hydrolase</keyword>
<dbReference type="InterPro" id="IPR000602">
    <property type="entry name" value="Glyco_hydro_38_N"/>
</dbReference>
<evidence type="ECO:0000256" key="4">
    <source>
        <dbReference type="ARBA" id="ARBA00023295"/>
    </source>
</evidence>
<dbReference type="EMBL" id="JAPAAF010000025">
    <property type="protein sequence ID" value="MCW0483928.1"/>
    <property type="molecule type" value="Genomic_DNA"/>
</dbReference>
<accession>A0AA41YAD9</accession>
<dbReference type="InterPro" id="IPR011013">
    <property type="entry name" value="Gal_mutarotase_sf_dom"/>
</dbReference>
<dbReference type="InterPro" id="IPR037094">
    <property type="entry name" value="Glyco_hydro_38_cen_sf"/>
</dbReference>
<dbReference type="GO" id="GO:0006013">
    <property type="term" value="P:mannose metabolic process"/>
    <property type="evidence" value="ECO:0007669"/>
    <property type="project" value="InterPro"/>
</dbReference>
<evidence type="ECO:0000313" key="8">
    <source>
        <dbReference type="Proteomes" id="UP001163821"/>
    </source>
</evidence>
<comment type="similarity">
    <text evidence="1">Belongs to the glycosyl hydrolase 38 family.</text>
</comment>
<dbReference type="SUPFAM" id="SSF74650">
    <property type="entry name" value="Galactose mutarotase-like"/>
    <property type="match status" value="1"/>
</dbReference>
<keyword evidence="8" id="KW-1185">Reference proteome</keyword>
<protein>
    <submittedName>
        <fullName evidence="7">Alpha-mannosidase</fullName>
    </submittedName>
</protein>
<dbReference type="GO" id="GO:0046872">
    <property type="term" value="F:metal ion binding"/>
    <property type="evidence" value="ECO:0007669"/>
    <property type="project" value="UniProtKB-KW"/>
</dbReference>
<dbReference type="RefSeq" id="WP_282592520.1">
    <property type="nucleotide sequence ID" value="NZ_JAPAAF010000025.1"/>
</dbReference>
<dbReference type="SMART" id="SM00872">
    <property type="entry name" value="Alpha-mann_mid"/>
    <property type="match status" value="1"/>
</dbReference>